<protein>
    <submittedName>
        <fullName evidence="1">Uncharacterized protein</fullName>
    </submittedName>
</protein>
<organism evidence="1 2">
    <name type="scientific">Flavimaribacter sediminis</name>
    <dbReference type="NCBI Taxonomy" id="2865987"/>
    <lineage>
        <taxon>Bacteria</taxon>
        <taxon>Pseudomonadati</taxon>
        <taxon>Pseudomonadota</taxon>
        <taxon>Alphaproteobacteria</taxon>
        <taxon>Hyphomicrobiales</taxon>
        <taxon>Rhizobiaceae</taxon>
        <taxon>Flavimaribacter</taxon>
    </lineage>
</organism>
<keyword evidence="2" id="KW-1185">Reference proteome</keyword>
<name>A0AAE2ZR07_9HYPH</name>
<dbReference type="Proteomes" id="UP001196509">
    <property type="component" value="Unassembled WGS sequence"/>
</dbReference>
<sequence>MSTSPLVSAIAKRLRAAGYSDVATPFRVASVSFDFTRVMRGRDGRAHDLVIVIDTATGEMGDTDSVQVRRRIETLSRALDVVGSRLVLTVVLAGASTANDIEALSETCRVLVVEPIGVGLDGVPKDKLARQQLDDRIRLLLPLEIPPRDEGLDVEPAADEALKTKLPNTIDKNFLQVLLNSSRHGEDAVEREMRRVFDDRMKIEDVS</sequence>
<gene>
    <name evidence="1" type="ORF">K1W69_24670</name>
</gene>
<evidence type="ECO:0000313" key="2">
    <source>
        <dbReference type="Proteomes" id="UP001196509"/>
    </source>
</evidence>
<comment type="caution">
    <text evidence="1">The sequence shown here is derived from an EMBL/GenBank/DDBJ whole genome shotgun (WGS) entry which is preliminary data.</text>
</comment>
<dbReference type="EMBL" id="JAICBX010000006">
    <property type="protein sequence ID" value="MBW8640409.1"/>
    <property type="molecule type" value="Genomic_DNA"/>
</dbReference>
<proteinExistence type="predicted"/>
<reference evidence="1" key="1">
    <citation type="submission" date="2021-08" db="EMBL/GenBank/DDBJ databases">
        <title>Hoeflea bacterium WL0058 sp. nov., isolated from the sediment.</title>
        <authorList>
            <person name="Wang L."/>
            <person name="Zhang D."/>
        </authorList>
    </citation>
    <scope>NUCLEOTIDE SEQUENCE</scope>
    <source>
        <strain evidence="1">WL0058</strain>
    </source>
</reference>
<accession>A0AAE2ZR07</accession>
<dbReference type="RefSeq" id="WP_220231139.1">
    <property type="nucleotide sequence ID" value="NZ_JAICBX010000006.1"/>
</dbReference>
<dbReference type="AlphaFoldDB" id="A0AAE2ZR07"/>
<evidence type="ECO:0000313" key="1">
    <source>
        <dbReference type="EMBL" id="MBW8640409.1"/>
    </source>
</evidence>